<organism evidence="2 3">
    <name type="scientific">Schistosoma mansoni</name>
    <name type="common">Blood fluke</name>
    <dbReference type="NCBI Taxonomy" id="6183"/>
    <lineage>
        <taxon>Eukaryota</taxon>
        <taxon>Metazoa</taxon>
        <taxon>Spiralia</taxon>
        <taxon>Lophotrochozoa</taxon>
        <taxon>Platyhelminthes</taxon>
        <taxon>Trematoda</taxon>
        <taxon>Digenea</taxon>
        <taxon>Strigeidida</taxon>
        <taxon>Schistosomatoidea</taxon>
        <taxon>Schistosomatidae</taxon>
        <taxon>Schistosoma</taxon>
    </lineage>
</organism>
<name>A0A5K4FAD2_SCHMA</name>
<dbReference type="WBParaSite" id="Smp_327040.1">
    <property type="protein sequence ID" value="Smp_327040.1"/>
    <property type="gene ID" value="Smp_327040"/>
</dbReference>
<reference evidence="2" key="1">
    <citation type="journal article" date="2012" name="PLoS Negl. Trop. Dis.">
        <title>A systematically improved high quality genome and transcriptome of the human blood fluke Schistosoma mansoni.</title>
        <authorList>
            <person name="Protasio A.V."/>
            <person name="Tsai I.J."/>
            <person name="Babbage A."/>
            <person name="Nichol S."/>
            <person name="Hunt M."/>
            <person name="Aslett M.A."/>
            <person name="De Silva N."/>
            <person name="Velarde G.S."/>
            <person name="Anderson T.J."/>
            <person name="Clark R.C."/>
            <person name="Davidson C."/>
            <person name="Dillon G.P."/>
            <person name="Holroyd N.E."/>
            <person name="LoVerde P.T."/>
            <person name="Lloyd C."/>
            <person name="McQuillan J."/>
            <person name="Oliveira G."/>
            <person name="Otto T.D."/>
            <person name="Parker-Manuel S.J."/>
            <person name="Quail M.A."/>
            <person name="Wilson R.A."/>
            <person name="Zerlotini A."/>
            <person name="Dunne D.W."/>
            <person name="Berriman M."/>
        </authorList>
    </citation>
    <scope>NUCLEOTIDE SEQUENCE [LARGE SCALE GENOMIC DNA]</scope>
    <source>
        <strain evidence="2">Puerto Rican</strain>
    </source>
</reference>
<keyword evidence="1" id="KW-0175">Coiled coil</keyword>
<dbReference type="Proteomes" id="UP000008854">
    <property type="component" value="Unassembled WGS sequence"/>
</dbReference>
<reference evidence="3" key="2">
    <citation type="submission" date="2019-11" db="UniProtKB">
        <authorList>
            <consortium name="WormBaseParasite"/>
        </authorList>
    </citation>
    <scope>IDENTIFICATION</scope>
    <source>
        <strain evidence="3">Puerto Rican</strain>
    </source>
</reference>
<evidence type="ECO:0000313" key="2">
    <source>
        <dbReference type="Proteomes" id="UP000008854"/>
    </source>
</evidence>
<feature type="coiled-coil region" evidence="1">
    <location>
        <begin position="47"/>
        <end position="74"/>
    </location>
</feature>
<sequence length="178" mass="21255">MFLSIILCIGVFFLPIHSFLSIIDFEHEAKPIEVLLKENKDLLFMLEKNVRRRNAKLKKQKDLINEKFKNENKTIDQFIDCASKLNAGQSGLELIREYNINKSETWTSCIHEQQQIFQKMKDTYLAHICDGYITNINLDIDTLYNDIVHKEIRIRYYNFHLFKHQLLTDIIKEMKESR</sequence>
<protein>
    <submittedName>
        <fullName evidence="3">Uncharacterized protein</fullName>
    </submittedName>
</protein>
<proteinExistence type="predicted"/>
<evidence type="ECO:0000313" key="3">
    <source>
        <dbReference type="WBParaSite" id="Smp_327040.1"/>
    </source>
</evidence>
<dbReference type="InParanoid" id="A0A5K4FAD2"/>
<accession>A0A5K4FAD2</accession>
<evidence type="ECO:0000256" key="1">
    <source>
        <dbReference type="SAM" id="Coils"/>
    </source>
</evidence>
<keyword evidence="2" id="KW-1185">Reference proteome</keyword>
<dbReference type="AlphaFoldDB" id="A0A5K4FAD2"/>